<keyword evidence="8 12" id="KW-0547">Nucleotide-binding</keyword>
<evidence type="ECO:0000256" key="5">
    <source>
        <dbReference type="ARBA" id="ARBA00008689"/>
    </source>
</evidence>
<feature type="binding site" evidence="12">
    <location>
        <begin position="22"/>
        <end position="29"/>
    </location>
    <ligand>
        <name>ATP</name>
        <dbReference type="ChEBI" id="CHEBI:30616"/>
    </ligand>
</feature>
<dbReference type="InterPro" id="IPR013466">
    <property type="entry name" value="Thymidine/AMP_Pase"/>
</dbReference>
<dbReference type="InterPro" id="IPR017872">
    <property type="entry name" value="Pyrmidine_PPase_CS"/>
</dbReference>
<comment type="catalytic activity">
    <reaction evidence="10 11">
        <text>thymidine + phosphate = 2-deoxy-alpha-D-ribose 1-phosphate + thymine</text>
        <dbReference type="Rhea" id="RHEA:16037"/>
        <dbReference type="ChEBI" id="CHEBI:17748"/>
        <dbReference type="ChEBI" id="CHEBI:17821"/>
        <dbReference type="ChEBI" id="CHEBI:43474"/>
        <dbReference type="ChEBI" id="CHEBI:57259"/>
        <dbReference type="EC" id="2.4.2.4"/>
    </reaction>
</comment>
<dbReference type="Pfam" id="PF02885">
    <property type="entry name" value="Glycos_trans_3N"/>
    <property type="match status" value="1"/>
</dbReference>
<comment type="catalytic activity">
    <reaction evidence="1 12">
        <text>alpha-D-ribose 1,5-bisphosphate + ATP = 5-phospho-alpha-D-ribose 1-diphosphate + ADP</text>
        <dbReference type="Rhea" id="RHEA:20109"/>
        <dbReference type="ChEBI" id="CHEBI:30616"/>
        <dbReference type="ChEBI" id="CHEBI:58017"/>
        <dbReference type="ChEBI" id="CHEBI:68688"/>
        <dbReference type="ChEBI" id="CHEBI:456216"/>
        <dbReference type="EC" id="2.7.4.23"/>
    </reaction>
</comment>
<dbReference type="InterPro" id="IPR017459">
    <property type="entry name" value="Glycosyl_Trfase_fam3_N_dom"/>
</dbReference>
<dbReference type="InterPro" id="IPR000312">
    <property type="entry name" value="Glycosyl_Trfase_fam3"/>
</dbReference>
<dbReference type="SUPFAM" id="SSF52418">
    <property type="entry name" value="Nucleoside phosphorylase/phosphoribosyltransferase catalytic domain"/>
    <property type="match status" value="1"/>
</dbReference>
<dbReference type="RefSeq" id="WP_354443520.1">
    <property type="nucleotide sequence ID" value="NZ_JBEPSH010000004.1"/>
</dbReference>
<evidence type="ECO:0000313" key="15">
    <source>
        <dbReference type="EMBL" id="MET4577282.1"/>
    </source>
</evidence>
<dbReference type="InterPro" id="IPR036320">
    <property type="entry name" value="Glycosyl_Trfase_fam3_N_dom_sf"/>
</dbReference>
<keyword evidence="16" id="KW-1185">Reference proteome</keyword>
<evidence type="ECO:0000256" key="9">
    <source>
        <dbReference type="ARBA" id="ARBA00022840"/>
    </source>
</evidence>
<dbReference type="NCBIfam" id="NF003338">
    <property type="entry name" value="PRK04350.1"/>
    <property type="match status" value="1"/>
</dbReference>
<keyword evidence="6 11" id="KW-0328">Glycosyltransferase</keyword>
<dbReference type="InterPro" id="IPR000053">
    <property type="entry name" value="Thymidine/pyrmidine_PPase"/>
</dbReference>
<dbReference type="SMART" id="SM00072">
    <property type="entry name" value="GuKc"/>
    <property type="match status" value="1"/>
</dbReference>
<accession>A0ABV2Q8M8</accession>
<evidence type="ECO:0000256" key="4">
    <source>
        <dbReference type="ARBA" id="ARBA00005935"/>
    </source>
</evidence>
<dbReference type="NCBIfam" id="TIGR02322">
    <property type="entry name" value="phosphon_PhnN"/>
    <property type="match status" value="1"/>
</dbReference>
<comment type="similarity">
    <text evidence="11">Belongs to the thymidine/pyrimidine-nucleoside phosphorylase family. Type 2 subfamily.</text>
</comment>
<dbReference type="InterPro" id="IPR027417">
    <property type="entry name" value="P-loop_NTPase"/>
</dbReference>
<comment type="similarity">
    <text evidence="5">In the C-terminal section; belongs to the thymidine/pyrimidine-nucleoside phosphorylase family. Type 2 subfamily.</text>
</comment>
<evidence type="ECO:0000256" key="6">
    <source>
        <dbReference type="ARBA" id="ARBA00022676"/>
    </source>
</evidence>
<dbReference type="Pfam" id="PF07831">
    <property type="entry name" value="PYNP_C"/>
    <property type="match status" value="1"/>
</dbReference>
<dbReference type="HAMAP" id="MF_00836">
    <property type="entry name" value="PhnN"/>
    <property type="match status" value="1"/>
</dbReference>
<evidence type="ECO:0000256" key="11">
    <source>
        <dbReference type="HAMAP-Rule" id="MF_00703"/>
    </source>
</evidence>
<dbReference type="SUPFAM" id="SSF47648">
    <property type="entry name" value="Nucleoside phosphorylase/phosphoribosyltransferase N-terminal domain"/>
    <property type="match status" value="1"/>
</dbReference>
<evidence type="ECO:0000256" key="3">
    <source>
        <dbReference type="ARBA" id="ARBA00005069"/>
    </source>
</evidence>
<dbReference type="PANTHER" id="PTHR10515">
    <property type="entry name" value="THYMIDINE PHOSPHORYLASE"/>
    <property type="match status" value="1"/>
</dbReference>
<dbReference type="InterPro" id="IPR036566">
    <property type="entry name" value="PYNP-like_C_sf"/>
</dbReference>
<comment type="pathway">
    <text evidence="3 12">Metabolic intermediate biosynthesis; 5-phospho-alpha-D-ribose 1-diphosphate biosynthesis; 5-phospho-alpha-D-ribose 1-diphosphate from D-ribose 5-phosphate (route II): step 3/3.</text>
</comment>
<dbReference type="SUPFAM" id="SSF52540">
    <property type="entry name" value="P-loop containing nucleoside triphosphate hydrolases"/>
    <property type="match status" value="1"/>
</dbReference>
<proteinExistence type="inferred from homology"/>
<comment type="similarity">
    <text evidence="12">Belongs to the ribose 1,5-bisphosphokinase family.</text>
</comment>
<sequence length="692" mass="73012">MSETAMSGMRPGPSGIFFLVVGPSGAGKDTLIDGARAALSAGGRHVFATRVITRPADAGGEQHTASSDQQFAQDEQAGRFLITWSAHGLRYGLPSTLANELQGGRHVIANGSRGVIGELAGKVPRLVVLHISADRGALADRIRDRGREAGEQVAQRLGREVSLAVPEGVQLFDIHNDGTIDEGVEKLLTSIDSAQRSLRVVPYPIDTWRERVAYLPQDSVVGAADYLGPGRISIEGVSRSITASVHVTQAGPALAADEIGLSVHAFESLALTPGTRVSIKRTPAPESRQALREKIKGNPLSEAQYALLLEDILQGRYPDSEVAAFLVAATRSLSDAEVVALARVRASFMPRIDWNEPIVVDKHSMGGIPGSRITLIVIPIVAAHGLMIPKTSSRAITSAAGTADAMEAVARVDLTAAEVRETVQRTRGCIAWNGRLNHSALDDVMNHITRPLGIDSNRWSVASILSKKLSAGSTHVIVDLPWGPQAKLKTLAEASELARLFETVGQALGLVVQAHATDGTAPIGRGIGPALEVQDVRQVLSNAPDAPADLRTKALAFAGHILAWDPALGHYEAGRARAEELLRTGAALQKFEQIVDAQGRRAEPVQPAALAHFVRAKGHGRVRGIDIARISEVARRAGAPADKAAGIHLAAGVGEEVEKGQVLYTIHASAASDLEAAAHLAEQASGISHGID</sequence>
<dbReference type="HAMAP" id="MF_00703">
    <property type="entry name" value="Thymid_phosp_2"/>
    <property type="match status" value="1"/>
</dbReference>
<dbReference type="Pfam" id="PF00591">
    <property type="entry name" value="Glycos_transf_3"/>
    <property type="match status" value="1"/>
</dbReference>
<evidence type="ECO:0000256" key="10">
    <source>
        <dbReference type="ARBA" id="ARBA00048550"/>
    </source>
</evidence>
<keyword evidence="9 12" id="KW-0067">ATP-binding</keyword>
<dbReference type="InterPro" id="IPR008145">
    <property type="entry name" value="GK/Ca_channel_bsu"/>
</dbReference>
<name>A0ABV2Q8M8_9BURK</name>
<dbReference type="PANTHER" id="PTHR10515:SF0">
    <property type="entry name" value="THYMIDINE PHOSPHORYLASE"/>
    <property type="match status" value="1"/>
</dbReference>
<comment type="function">
    <text evidence="2 12">Catalyzes the phosphorylation of ribose 1,5-bisphosphate to 5-phospho-D-ribosyl alpha-1-diphosphate (PRPP).</text>
</comment>
<dbReference type="Gene3D" id="3.40.50.300">
    <property type="entry name" value="P-loop containing nucleotide triphosphate hydrolases"/>
    <property type="match status" value="1"/>
</dbReference>
<dbReference type="NCBIfam" id="TIGR02645">
    <property type="entry name" value="ARCH_P_rylase"/>
    <property type="match status" value="1"/>
</dbReference>
<feature type="domain" description="Pyrimidine nucleoside phosphorylase C-terminal" evidence="14">
    <location>
        <begin position="621"/>
        <end position="688"/>
    </location>
</feature>
<dbReference type="EC" id="2.7.4.23" evidence="12"/>
<comment type="similarity">
    <text evidence="4">In the N-terminal section; belongs to the ribose 1,5-bisphosphokinase family.</text>
</comment>
<comment type="caution">
    <text evidence="15">The sequence shown here is derived from an EMBL/GenBank/DDBJ whole genome shotgun (WGS) entry which is preliminary data.</text>
</comment>
<dbReference type="SUPFAM" id="SSF54680">
    <property type="entry name" value="Pyrimidine nucleoside phosphorylase C-terminal domain"/>
    <property type="match status" value="1"/>
</dbReference>
<evidence type="ECO:0000256" key="8">
    <source>
        <dbReference type="ARBA" id="ARBA00022741"/>
    </source>
</evidence>
<dbReference type="SMART" id="SM00941">
    <property type="entry name" value="PYNP_C"/>
    <property type="match status" value="1"/>
</dbReference>
<protein>
    <recommendedName>
        <fullName evidence="11 12">Multifunctional fusion protein</fullName>
    </recommendedName>
    <domain>
        <recommendedName>
            <fullName evidence="11">Putative thymidine phosphorylase</fullName>
            <ecNumber evidence="11">2.4.2.4</ecNumber>
        </recommendedName>
        <alternativeName>
            <fullName evidence="11">TdRPase</fullName>
        </alternativeName>
    </domain>
    <domain>
        <recommendedName>
            <fullName evidence="12">Ribose 1,5-bisphosphate phosphokinase PhnN</fullName>
            <ecNumber evidence="12">2.7.4.23</ecNumber>
        </recommendedName>
        <alternativeName>
            <fullName evidence="12">Ribose 1,5-bisphosphokinase</fullName>
        </alternativeName>
    </domain>
</protein>
<evidence type="ECO:0000256" key="7">
    <source>
        <dbReference type="ARBA" id="ARBA00022679"/>
    </source>
</evidence>
<evidence type="ECO:0000256" key="1">
    <source>
        <dbReference type="ARBA" id="ARBA00000373"/>
    </source>
</evidence>
<evidence type="ECO:0000256" key="12">
    <source>
        <dbReference type="HAMAP-Rule" id="MF_00836"/>
    </source>
</evidence>
<dbReference type="InterPro" id="IPR028579">
    <property type="entry name" value="Thym_Pase_Put"/>
</dbReference>
<evidence type="ECO:0000256" key="2">
    <source>
        <dbReference type="ARBA" id="ARBA00002554"/>
    </source>
</evidence>
<evidence type="ECO:0000313" key="16">
    <source>
        <dbReference type="Proteomes" id="UP001549320"/>
    </source>
</evidence>
<dbReference type="EC" id="2.4.2.4" evidence="11"/>
<dbReference type="InterPro" id="IPR035902">
    <property type="entry name" value="Nuc_phospho_transferase"/>
</dbReference>
<reference evidence="15 16" key="1">
    <citation type="submission" date="2024-06" db="EMBL/GenBank/DDBJ databases">
        <title>Sorghum-associated microbial communities from plants grown in Nebraska, USA.</title>
        <authorList>
            <person name="Schachtman D."/>
        </authorList>
    </citation>
    <scope>NUCLEOTIDE SEQUENCE [LARGE SCALE GENOMIC DNA]</scope>
    <source>
        <strain evidence="15 16">2709</strain>
    </source>
</reference>
<dbReference type="GO" id="GO:0009032">
    <property type="term" value="F:thymidine phosphorylase activity"/>
    <property type="evidence" value="ECO:0007669"/>
    <property type="project" value="UniProtKB-EC"/>
</dbReference>
<keyword evidence="7 11" id="KW-0808">Transferase</keyword>
<dbReference type="EMBL" id="JBEPSH010000004">
    <property type="protein sequence ID" value="MET4577282.1"/>
    <property type="molecule type" value="Genomic_DNA"/>
</dbReference>
<dbReference type="Proteomes" id="UP001549320">
    <property type="component" value="Unassembled WGS sequence"/>
</dbReference>
<dbReference type="PROSITE" id="PS00647">
    <property type="entry name" value="THYMID_PHOSPHORYLASE"/>
    <property type="match status" value="1"/>
</dbReference>
<evidence type="ECO:0000259" key="14">
    <source>
        <dbReference type="SMART" id="SM00941"/>
    </source>
</evidence>
<dbReference type="InterPro" id="IPR012699">
    <property type="entry name" value="PhnN"/>
</dbReference>
<dbReference type="Gene3D" id="3.40.1030.10">
    <property type="entry name" value="Nucleoside phosphorylase/phosphoribosyltransferase catalytic domain"/>
    <property type="match status" value="1"/>
</dbReference>
<dbReference type="InterPro" id="IPR013102">
    <property type="entry name" value="PYNP_C"/>
</dbReference>
<gene>
    <name evidence="12" type="primary">phnN</name>
    <name evidence="15" type="ORF">ABIE13_002393</name>
</gene>
<feature type="domain" description="Guanylate kinase/L-type calcium channel beta subunit" evidence="13">
    <location>
        <begin position="14"/>
        <end position="195"/>
    </location>
</feature>
<organism evidence="15 16">
    <name type="scientific">Ottowia thiooxydans</name>
    <dbReference type="NCBI Taxonomy" id="219182"/>
    <lineage>
        <taxon>Bacteria</taxon>
        <taxon>Pseudomonadati</taxon>
        <taxon>Pseudomonadota</taxon>
        <taxon>Betaproteobacteria</taxon>
        <taxon>Burkholderiales</taxon>
        <taxon>Comamonadaceae</taxon>
        <taxon>Ottowia</taxon>
    </lineage>
</organism>
<evidence type="ECO:0000259" key="13">
    <source>
        <dbReference type="SMART" id="SM00072"/>
    </source>
</evidence>
<dbReference type="Gene3D" id="1.20.970.50">
    <property type="match status" value="1"/>
</dbReference>
<dbReference type="Gene3D" id="3.90.1170.30">
    <property type="entry name" value="Pyrimidine nucleoside phosphorylase-like, C-terminal domain"/>
    <property type="match status" value="1"/>
</dbReference>